<dbReference type="KEGG" id="prr:AT705_24575"/>
<name>A0A0U2PGB2_9GAMM</name>
<accession>A0A0U2PGB2</accession>
<sequence length="331" mass="37495">MHKVFFLLAAWLCCQAAAAQPDPNFYDDRFRGWYWFEDPVVEQDSEPEPAPDTSPTQTPPAQPDKEWVALDVTWLREKFPEYRDAAINNPTRENIARFLYAQRYMLDISSRFSTKAMEFSELETPLHEAKRRPFSTFSLNVFKDETRQALSAVLDKVNARTHLWFFFTADCSYCRKQVPILKELAIRHQVNVLAVSMDGSMLPGLEEFEVVTDTSNVAGRFNVTYTPTILMALNDGSGFTLLGEGLTSLPDIQDRLLLASRMKGVINTQEYELTQGVREINVLTDSEGTMMADRQLLENDPGYLAELLRQKLADSIPVGAQTFNAVSGGQQ</sequence>
<dbReference type="InterPro" id="IPR036249">
    <property type="entry name" value="Thioredoxin-like_sf"/>
</dbReference>
<gene>
    <name evidence="3" type="ORF">AT705_24575</name>
</gene>
<feature type="region of interest" description="Disordered" evidence="1">
    <location>
        <begin position="43"/>
        <end position="63"/>
    </location>
</feature>
<dbReference type="InterPro" id="IPR039555">
    <property type="entry name" value="TraF/TrbB"/>
</dbReference>
<dbReference type="EMBL" id="CP013613">
    <property type="protein sequence ID" value="ALU46141.1"/>
    <property type="molecule type" value="Genomic_DNA"/>
</dbReference>
<protein>
    <recommendedName>
        <fullName evidence="5">Conjugal transfer protein TraF</fullName>
    </recommendedName>
</protein>
<dbReference type="Gene3D" id="3.40.30.10">
    <property type="entry name" value="Glutaredoxin"/>
    <property type="match status" value="1"/>
</dbReference>
<feature type="chain" id="PRO_5006831750" description="Conjugal transfer protein TraF" evidence="2">
    <location>
        <begin position="20"/>
        <end position="331"/>
    </location>
</feature>
<dbReference type="RefSeq" id="WP_058798976.1">
    <property type="nucleotide sequence ID" value="NZ_CP013613.1"/>
</dbReference>
<feature type="signal peptide" evidence="2">
    <location>
        <begin position="1"/>
        <end position="19"/>
    </location>
</feature>
<evidence type="ECO:0000313" key="4">
    <source>
        <dbReference type="Proteomes" id="UP000069015"/>
    </source>
</evidence>
<keyword evidence="2" id="KW-0732">Signal</keyword>
<organism evidence="3 4">
    <name type="scientific">Pseudoalteromonas rubra</name>
    <dbReference type="NCBI Taxonomy" id="43658"/>
    <lineage>
        <taxon>Bacteria</taxon>
        <taxon>Pseudomonadati</taxon>
        <taxon>Pseudomonadota</taxon>
        <taxon>Gammaproteobacteria</taxon>
        <taxon>Alteromonadales</taxon>
        <taxon>Pseudoalteromonadaceae</taxon>
        <taxon>Pseudoalteromonas</taxon>
    </lineage>
</organism>
<feature type="compositionally biased region" description="Pro residues" evidence="1">
    <location>
        <begin position="50"/>
        <end position="62"/>
    </location>
</feature>
<evidence type="ECO:0000313" key="3">
    <source>
        <dbReference type="EMBL" id="ALU46141.1"/>
    </source>
</evidence>
<dbReference type="AlphaFoldDB" id="A0A0U2PGB2"/>
<proteinExistence type="predicted"/>
<reference evidence="3 4" key="1">
    <citation type="submission" date="2015-12" db="EMBL/GenBank/DDBJ databases">
        <title>Complete genome sequence of Pseudoalteromonas rubra SCSIO 6842, harboring a conjugative plasmid.</title>
        <authorList>
            <person name="Li B."/>
            <person name="Wang X."/>
        </authorList>
    </citation>
    <scope>NUCLEOTIDE SEQUENCE [LARGE SCALE GENOMIC DNA]</scope>
    <source>
        <strain evidence="3 4">SCSIO 6842</strain>
        <plasmid evidence="4">Plasmid pMBL6842</plasmid>
    </source>
</reference>
<geneLocation type="plasmid" evidence="3 4">
    <name>pMBL6842</name>
</geneLocation>
<dbReference type="Pfam" id="PF13728">
    <property type="entry name" value="TraF"/>
    <property type="match status" value="1"/>
</dbReference>
<dbReference type="Proteomes" id="UP000069015">
    <property type="component" value="Plasmid pMBL6842"/>
</dbReference>
<evidence type="ECO:0000256" key="1">
    <source>
        <dbReference type="SAM" id="MobiDB-lite"/>
    </source>
</evidence>
<evidence type="ECO:0008006" key="5">
    <source>
        <dbReference type="Google" id="ProtNLM"/>
    </source>
</evidence>
<keyword evidence="3" id="KW-0614">Plasmid</keyword>
<dbReference type="SUPFAM" id="SSF52833">
    <property type="entry name" value="Thioredoxin-like"/>
    <property type="match status" value="1"/>
</dbReference>
<evidence type="ECO:0000256" key="2">
    <source>
        <dbReference type="SAM" id="SignalP"/>
    </source>
</evidence>